<dbReference type="AlphaFoldDB" id="A0A381VZF0"/>
<organism evidence="2">
    <name type="scientific">marine metagenome</name>
    <dbReference type="NCBI Taxonomy" id="408172"/>
    <lineage>
        <taxon>unclassified sequences</taxon>
        <taxon>metagenomes</taxon>
        <taxon>ecological metagenomes</taxon>
    </lineage>
</organism>
<name>A0A381VZF0_9ZZZZ</name>
<proteinExistence type="predicted"/>
<evidence type="ECO:0000313" key="2">
    <source>
        <dbReference type="EMBL" id="SVA45128.1"/>
    </source>
</evidence>
<reference evidence="2" key="1">
    <citation type="submission" date="2018-05" db="EMBL/GenBank/DDBJ databases">
        <authorList>
            <person name="Lanie J.A."/>
            <person name="Ng W.-L."/>
            <person name="Kazmierczak K.M."/>
            <person name="Andrzejewski T.M."/>
            <person name="Davidsen T.M."/>
            <person name="Wayne K.J."/>
            <person name="Tettelin H."/>
            <person name="Glass J.I."/>
            <person name="Rusch D."/>
            <person name="Podicherti R."/>
            <person name="Tsui H.-C.T."/>
            <person name="Winkler M.E."/>
        </authorList>
    </citation>
    <scope>NUCLEOTIDE SEQUENCE</scope>
</reference>
<protein>
    <submittedName>
        <fullName evidence="2">Uncharacterized protein</fullName>
    </submittedName>
</protein>
<sequence length="182" mass="19432">MHLLLGKLAGRDDADSLRHVDTGLLAKPATHTMLGVNNWRLIQTKFHRLSRQRTGAVAHAAGATSVRVADILQHHGGAHADSLASSLGGLEWLQCARGADLCAGHAKDTGLGSCSDNWRSQACQPCLHSCQSDTLVRANIRALTTTDAGREKSLLLLSPRGTKVTPQSARAGQFAQEQNSER</sequence>
<gene>
    <name evidence="2" type="ORF">METZ01_LOCUS97982</name>
</gene>
<accession>A0A381VZF0</accession>
<evidence type="ECO:0000256" key="1">
    <source>
        <dbReference type="SAM" id="MobiDB-lite"/>
    </source>
</evidence>
<feature type="region of interest" description="Disordered" evidence="1">
    <location>
        <begin position="160"/>
        <end position="182"/>
    </location>
</feature>
<dbReference type="EMBL" id="UINC01010116">
    <property type="protein sequence ID" value="SVA45128.1"/>
    <property type="molecule type" value="Genomic_DNA"/>
</dbReference>
<feature type="compositionally biased region" description="Polar residues" evidence="1">
    <location>
        <begin position="164"/>
        <end position="182"/>
    </location>
</feature>